<protein>
    <recommendedName>
        <fullName evidence="4">DUF664 domain-containing protein</fullName>
    </recommendedName>
</protein>
<accession>A0A1H5FW06</accession>
<dbReference type="InterPro" id="IPR034660">
    <property type="entry name" value="DinB/YfiT-like"/>
</dbReference>
<gene>
    <name evidence="2" type="ORF">SAMN04489740_0608</name>
</gene>
<dbReference type="AlphaFoldDB" id="A0A1H5FW06"/>
<proteinExistence type="predicted"/>
<dbReference type="Pfam" id="PF04978">
    <property type="entry name" value="MST"/>
    <property type="match status" value="1"/>
</dbReference>
<name>A0A1H5FW06_9MICC</name>
<sequence>MTEQPTRWTKSTIYPDMRADPDEDPRDSDAEPLPKIYGDGDGDFDGLIADHGEVDAALARLAREQAETDAALAGHTDLGERLGKDQIAVRELYVHRIEEYARHCGHADLLRECIDGRVGQ</sequence>
<feature type="compositionally biased region" description="Polar residues" evidence="1">
    <location>
        <begin position="1"/>
        <end position="12"/>
    </location>
</feature>
<evidence type="ECO:0000313" key="3">
    <source>
        <dbReference type="Proteomes" id="UP000182725"/>
    </source>
</evidence>
<dbReference type="Gene3D" id="1.20.120.450">
    <property type="entry name" value="dinb family like domain"/>
    <property type="match status" value="1"/>
</dbReference>
<dbReference type="EMBL" id="FNTV01000001">
    <property type="protein sequence ID" value="SEE07660.1"/>
    <property type="molecule type" value="Genomic_DNA"/>
</dbReference>
<dbReference type="Proteomes" id="UP000182725">
    <property type="component" value="Unassembled WGS sequence"/>
</dbReference>
<reference evidence="2 3" key="1">
    <citation type="submission" date="2016-10" db="EMBL/GenBank/DDBJ databases">
        <authorList>
            <person name="de Groot N.N."/>
        </authorList>
    </citation>
    <scope>NUCLEOTIDE SEQUENCE [LARGE SCALE GENOMIC DNA]</scope>
    <source>
        <strain evidence="2 3">DSM 22274</strain>
    </source>
</reference>
<dbReference type="SUPFAM" id="SSF109854">
    <property type="entry name" value="DinB/YfiT-like putative metalloenzymes"/>
    <property type="match status" value="1"/>
</dbReference>
<evidence type="ECO:0008006" key="4">
    <source>
        <dbReference type="Google" id="ProtNLM"/>
    </source>
</evidence>
<feature type="region of interest" description="Disordered" evidence="1">
    <location>
        <begin position="1"/>
        <end position="44"/>
    </location>
</feature>
<dbReference type="RefSeq" id="WP_074710377.1">
    <property type="nucleotide sequence ID" value="NZ_FNTV01000001.1"/>
</dbReference>
<dbReference type="InterPro" id="IPR007061">
    <property type="entry name" value="MST-like"/>
</dbReference>
<organism evidence="2 3">
    <name type="scientific">Arthrobacter alpinus</name>
    <dbReference type="NCBI Taxonomy" id="656366"/>
    <lineage>
        <taxon>Bacteria</taxon>
        <taxon>Bacillati</taxon>
        <taxon>Actinomycetota</taxon>
        <taxon>Actinomycetes</taxon>
        <taxon>Micrococcales</taxon>
        <taxon>Micrococcaceae</taxon>
        <taxon>Arthrobacter</taxon>
    </lineage>
</organism>
<evidence type="ECO:0000313" key="2">
    <source>
        <dbReference type="EMBL" id="SEE07660.1"/>
    </source>
</evidence>
<evidence type="ECO:0000256" key="1">
    <source>
        <dbReference type="SAM" id="MobiDB-lite"/>
    </source>
</evidence>